<protein>
    <recommendedName>
        <fullName evidence="2">DUF4283 domain-containing protein</fullName>
    </recommendedName>
</protein>
<evidence type="ECO:0000256" key="1">
    <source>
        <dbReference type="SAM" id="MobiDB-lite"/>
    </source>
</evidence>
<accession>A0A2Z6LX83</accession>
<dbReference type="EMBL" id="DF973164">
    <property type="protein sequence ID" value="GAU16831.1"/>
    <property type="molecule type" value="Genomic_DNA"/>
</dbReference>
<reference evidence="4" key="1">
    <citation type="journal article" date="2017" name="Front. Plant Sci.">
        <title>Climate Clever Clovers: New Paradigm to Reduce the Environmental Footprint of Ruminants by Breeding Low Methanogenic Forages Utilizing Haplotype Variation.</title>
        <authorList>
            <person name="Kaur P."/>
            <person name="Appels R."/>
            <person name="Bayer P.E."/>
            <person name="Keeble-Gagnere G."/>
            <person name="Wang J."/>
            <person name="Hirakawa H."/>
            <person name="Shirasawa K."/>
            <person name="Vercoe P."/>
            <person name="Stefanova K."/>
            <person name="Durmic Z."/>
            <person name="Nichols P."/>
            <person name="Revell C."/>
            <person name="Isobe S.N."/>
            <person name="Edwards D."/>
            <person name="Erskine W."/>
        </authorList>
    </citation>
    <scope>NUCLEOTIDE SEQUENCE [LARGE SCALE GENOMIC DNA]</scope>
    <source>
        <strain evidence="4">cv. Daliak</strain>
    </source>
</reference>
<gene>
    <name evidence="3" type="ORF">TSUD_367780</name>
</gene>
<feature type="region of interest" description="Disordered" evidence="1">
    <location>
        <begin position="1"/>
        <end position="22"/>
    </location>
</feature>
<sequence>MAADTITNVKPSHTSMADTTSTAKPSVIIPWRCLAESSNPPPPSKPSPPTQQKTFAQALTNVCDIPLSQFPKACVKGDRIAIAIPEDDYLDGIDACKHNLHGRVILPKGSSPMTIDSLKSKLSAMWKSIGRWGLTSLGKGFYELFFSSLEDMRSVRSVGAWNLSPGLLKLFAWTTDFNPGIQQQTTAQVWIRIFGLAQEYWRPKILFPIVSSIGIPICTDSYTNKPMLERTFGHYARVLVDVNLVQEPRHRILVERKGFAFFVDIEYENLPDFCDHCKFIGHRVEICKRKNDGIVKEPAKKTVVEVKQYVPVNKGKVTDIINVDCSTSKEYSQVRHDQERLEADKQLENEINKDLGDSEALSNTPRQAENVEKLVS</sequence>
<dbReference type="Pfam" id="PF14111">
    <property type="entry name" value="DUF4283"/>
    <property type="match status" value="1"/>
</dbReference>
<evidence type="ECO:0000259" key="2">
    <source>
        <dbReference type="Pfam" id="PF14111"/>
    </source>
</evidence>
<feature type="region of interest" description="Disordered" evidence="1">
    <location>
        <begin position="352"/>
        <end position="376"/>
    </location>
</feature>
<dbReference type="InterPro" id="IPR040256">
    <property type="entry name" value="At4g02000-like"/>
</dbReference>
<dbReference type="PANTHER" id="PTHR31286:SF176">
    <property type="entry name" value="DUF4283 DOMAIN PROTEIN"/>
    <property type="match status" value="1"/>
</dbReference>
<feature type="domain" description="DUF4283" evidence="2">
    <location>
        <begin position="94"/>
        <end position="179"/>
    </location>
</feature>
<dbReference type="OrthoDB" id="1750937at2759"/>
<dbReference type="Proteomes" id="UP000242715">
    <property type="component" value="Unassembled WGS sequence"/>
</dbReference>
<evidence type="ECO:0000313" key="3">
    <source>
        <dbReference type="EMBL" id="GAU16831.1"/>
    </source>
</evidence>
<organism evidence="3 4">
    <name type="scientific">Trifolium subterraneum</name>
    <name type="common">Subterranean clover</name>
    <dbReference type="NCBI Taxonomy" id="3900"/>
    <lineage>
        <taxon>Eukaryota</taxon>
        <taxon>Viridiplantae</taxon>
        <taxon>Streptophyta</taxon>
        <taxon>Embryophyta</taxon>
        <taxon>Tracheophyta</taxon>
        <taxon>Spermatophyta</taxon>
        <taxon>Magnoliopsida</taxon>
        <taxon>eudicotyledons</taxon>
        <taxon>Gunneridae</taxon>
        <taxon>Pentapetalae</taxon>
        <taxon>rosids</taxon>
        <taxon>fabids</taxon>
        <taxon>Fabales</taxon>
        <taxon>Fabaceae</taxon>
        <taxon>Papilionoideae</taxon>
        <taxon>50 kb inversion clade</taxon>
        <taxon>NPAAA clade</taxon>
        <taxon>Hologalegina</taxon>
        <taxon>IRL clade</taxon>
        <taxon>Trifolieae</taxon>
        <taxon>Trifolium</taxon>
    </lineage>
</organism>
<keyword evidence="4" id="KW-1185">Reference proteome</keyword>
<evidence type="ECO:0000313" key="4">
    <source>
        <dbReference type="Proteomes" id="UP000242715"/>
    </source>
</evidence>
<dbReference type="PANTHER" id="PTHR31286">
    <property type="entry name" value="GLYCINE-RICH CELL WALL STRUCTURAL PROTEIN 1.8-LIKE"/>
    <property type="match status" value="1"/>
</dbReference>
<dbReference type="AlphaFoldDB" id="A0A2Z6LX83"/>
<dbReference type="InterPro" id="IPR025558">
    <property type="entry name" value="DUF4283"/>
</dbReference>
<proteinExistence type="predicted"/>
<name>A0A2Z6LX83_TRISU</name>